<feature type="transmembrane region" description="Helical" evidence="1">
    <location>
        <begin position="148"/>
        <end position="167"/>
    </location>
</feature>
<organism evidence="2 3">
    <name type="scientific">Gluconobacter wancherniae NBRC 103581</name>
    <dbReference type="NCBI Taxonomy" id="656744"/>
    <lineage>
        <taxon>Bacteria</taxon>
        <taxon>Pseudomonadati</taxon>
        <taxon>Pseudomonadota</taxon>
        <taxon>Alphaproteobacteria</taxon>
        <taxon>Acetobacterales</taxon>
        <taxon>Acetobacteraceae</taxon>
        <taxon>Gluconobacter</taxon>
    </lineage>
</organism>
<keyword evidence="1" id="KW-0472">Membrane</keyword>
<sequence>MIAGFALLLLLALAALGRDGRGLPLYGVVCAFTGATVCGGLLALLTSVALISLNIVAWIGLRRFAPHTPERSSVLPVMGTIVLLLTLALSGASLGLTTALGAGIVLAGLCGAAFGPPLVQFVGLLMASDGLIVMACVMQSWALFATALAFWGVLAALGCVLLPRLAWRRVLEE</sequence>
<keyword evidence="1" id="KW-1133">Transmembrane helix</keyword>
<dbReference type="RefSeq" id="WP_146797382.1">
    <property type="nucleotide sequence ID" value="NZ_BARC01000006.1"/>
</dbReference>
<dbReference type="AlphaFoldDB" id="A0A511B1I1"/>
<gene>
    <name evidence="2" type="ORF">GWA01_20760</name>
</gene>
<feature type="transmembrane region" description="Helical" evidence="1">
    <location>
        <begin position="73"/>
        <end position="90"/>
    </location>
</feature>
<comment type="caution">
    <text evidence="2">The sequence shown here is derived from an EMBL/GenBank/DDBJ whole genome shotgun (WGS) entry which is preliminary data.</text>
</comment>
<proteinExistence type="predicted"/>
<dbReference type="Proteomes" id="UP000321230">
    <property type="component" value="Unassembled WGS sequence"/>
</dbReference>
<feature type="transmembrane region" description="Helical" evidence="1">
    <location>
        <begin position="96"/>
        <end position="114"/>
    </location>
</feature>
<evidence type="ECO:0000313" key="3">
    <source>
        <dbReference type="Proteomes" id="UP000321230"/>
    </source>
</evidence>
<dbReference type="OrthoDB" id="7274576at2"/>
<keyword evidence="1" id="KW-0812">Transmembrane</keyword>
<name>A0A511B1I1_9PROT</name>
<evidence type="ECO:0000256" key="1">
    <source>
        <dbReference type="SAM" id="Phobius"/>
    </source>
</evidence>
<feature type="transmembrane region" description="Helical" evidence="1">
    <location>
        <begin position="41"/>
        <end position="61"/>
    </location>
</feature>
<protein>
    <submittedName>
        <fullName evidence="2">Uncharacterized protein</fullName>
    </submittedName>
</protein>
<keyword evidence="3" id="KW-1185">Reference proteome</keyword>
<accession>A0A511B1I1</accession>
<evidence type="ECO:0000313" key="2">
    <source>
        <dbReference type="EMBL" id="GEK94306.1"/>
    </source>
</evidence>
<dbReference type="EMBL" id="BJUZ01000002">
    <property type="protein sequence ID" value="GEK94306.1"/>
    <property type="molecule type" value="Genomic_DNA"/>
</dbReference>
<reference evidence="2 3" key="1">
    <citation type="submission" date="2019-07" db="EMBL/GenBank/DDBJ databases">
        <title>Whole genome shotgun sequence of Gluconobacter wancherniae NBRC 103581.</title>
        <authorList>
            <person name="Hosoyama A."/>
            <person name="Uohara A."/>
            <person name="Ohji S."/>
            <person name="Ichikawa N."/>
        </authorList>
    </citation>
    <scope>NUCLEOTIDE SEQUENCE [LARGE SCALE GENOMIC DNA]</scope>
    <source>
        <strain evidence="2 3">NBRC 103581</strain>
    </source>
</reference>